<evidence type="ECO:0000256" key="4">
    <source>
        <dbReference type="ARBA" id="ARBA00022989"/>
    </source>
</evidence>
<protein>
    <submittedName>
        <fullName evidence="8">GtrA family protein</fullName>
    </submittedName>
</protein>
<comment type="similarity">
    <text evidence="2">Belongs to the GtrA family.</text>
</comment>
<proteinExistence type="inferred from homology"/>
<evidence type="ECO:0000259" key="7">
    <source>
        <dbReference type="Pfam" id="PF04138"/>
    </source>
</evidence>
<evidence type="ECO:0000256" key="2">
    <source>
        <dbReference type="ARBA" id="ARBA00009399"/>
    </source>
</evidence>
<comment type="caution">
    <text evidence="8">The sequence shown here is derived from an EMBL/GenBank/DDBJ whole genome shotgun (WGS) entry which is preliminary data.</text>
</comment>
<name>A0ABT0I189_9LACO</name>
<feature type="transmembrane region" description="Helical" evidence="6">
    <location>
        <begin position="77"/>
        <end position="99"/>
    </location>
</feature>
<evidence type="ECO:0000256" key="6">
    <source>
        <dbReference type="SAM" id="Phobius"/>
    </source>
</evidence>
<keyword evidence="5 6" id="KW-0472">Membrane</keyword>
<gene>
    <name evidence="8" type="ORF">LNP07_02050</name>
</gene>
<feature type="transmembrane region" description="Helical" evidence="6">
    <location>
        <begin position="12"/>
        <end position="31"/>
    </location>
</feature>
<feature type="domain" description="GtrA/DPMS transmembrane" evidence="7">
    <location>
        <begin position="13"/>
        <end position="130"/>
    </location>
</feature>
<dbReference type="PANTHER" id="PTHR38459">
    <property type="entry name" value="PROPHAGE BACTOPRENOL-LINKED GLUCOSE TRANSLOCASE HOMOLOG"/>
    <property type="match status" value="1"/>
</dbReference>
<feature type="transmembrane region" description="Helical" evidence="6">
    <location>
        <begin position="37"/>
        <end position="56"/>
    </location>
</feature>
<keyword evidence="4 6" id="KW-1133">Transmembrane helix</keyword>
<evidence type="ECO:0000256" key="1">
    <source>
        <dbReference type="ARBA" id="ARBA00004141"/>
    </source>
</evidence>
<accession>A0ABT0I189</accession>
<keyword evidence="9" id="KW-1185">Reference proteome</keyword>
<evidence type="ECO:0000256" key="5">
    <source>
        <dbReference type="ARBA" id="ARBA00023136"/>
    </source>
</evidence>
<feature type="transmembrane region" description="Helical" evidence="6">
    <location>
        <begin position="105"/>
        <end position="124"/>
    </location>
</feature>
<sequence length="136" mass="15804">MKIIQNNKQVISYLFWGVMTTLINIVAFMLLQKFTSWNYNINNSIAWIASVVFAYVTNRKWVFHSKSSSINEYLKEFISFSFGRFASFIMEEIILWVFITALGLNAGIAKVVGQVVVIVFNYFWSKLAVFKNKKDC</sequence>
<dbReference type="EMBL" id="JAJIAO010000002">
    <property type="protein sequence ID" value="MCK8624297.1"/>
    <property type="molecule type" value="Genomic_DNA"/>
</dbReference>
<dbReference type="InterPro" id="IPR007267">
    <property type="entry name" value="GtrA_DPMS_TM"/>
</dbReference>
<dbReference type="PANTHER" id="PTHR38459:SF5">
    <property type="entry name" value="CELL WALL TEICHOIC ACID GLYCOSYLATION PROTEIN GTCA"/>
    <property type="match status" value="1"/>
</dbReference>
<dbReference type="RefSeq" id="WP_248601506.1">
    <property type="nucleotide sequence ID" value="NZ_JAJIAO010000002.1"/>
</dbReference>
<reference evidence="8 9" key="1">
    <citation type="submission" date="2021-11" db="EMBL/GenBank/DDBJ databases">
        <title>Comparative genomics of bee honey and flower isolates.</title>
        <authorList>
            <person name="Bechtner J.D."/>
            <person name="Gallus M.K."/>
            <person name="Ehrmann M."/>
        </authorList>
    </citation>
    <scope>NUCLEOTIDE SEQUENCE [LARGE SCALE GENOMIC DNA]</scope>
    <source>
        <strain evidence="8 9">M161</strain>
    </source>
</reference>
<evidence type="ECO:0000256" key="3">
    <source>
        <dbReference type="ARBA" id="ARBA00022692"/>
    </source>
</evidence>
<comment type="subcellular location">
    <subcellularLocation>
        <location evidence="1">Membrane</location>
        <topology evidence="1">Multi-pass membrane protein</topology>
    </subcellularLocation>
</comment>
<keyword evidence="3 6" id="KW-0812">Transmembrane</keyword>
<dbReference type="Pfam" id="PF04138">
    <property type="entry name" value="GtrA_DPMS_TM"/>
    <property type="match status" value="1"/>
</dbReference>
<evidence type="ECO:0000313" key="8">
    <source>
        <dbReference type="EMBL" id="MCK8624297.1"/>
    </source>
</evidence>
<organism evidence="8 9">
    <name type="scientific">Apilactobacillus xinyiensis</name>
    <dbReference type="NCBI Taxonomy" id="2841032"/>
    <lineage>
        <taxon>Bacteria</taxon>
        <taxon>Bacillati</taxon>
        <taxon>Bacillota</taxon>
        <taxon>Bacilli</taxon>
        <taxon>Lactobacillales</taxon>
        <taxon>Lactobacillaceae</taxon>
        <taxon>Apilactobacillus</taxon>
    </lineage>
</organism>
<dbReference type="Proteomes" id="UP001522905">
    <property type="component" value="Unassembled WGS sequence"/>
</dbReference>
<evidence type="ECO:0000313" key="9">
    <source>
        <dbReference type="Proteomes" id="UP001522905"/>
    </source>
</evidence>
<dbReference type="InterPro" id="IPR051401">
    <property type="entry name" value="GtrA_CellWall_Glycosyl"/>
</dbReference>